<dbReference type="SUPFAM" id="SSF55008">
    <property type="entry name" value="HMA, heavy metal-associated domain"/>
    <property type="match status" value="1"/>
</dbReference>
<dbReference type="InterPro" id="IPR036163">
    <property type="entry name" value="HMA_dom_sf"/>
</dbReference>
<name>A0A136A1L0_9ALTE</name>
<evidence type="ECO:0000256" key="8">
    <source>
        <dbReference type="ARBA" id="ARBA00022741"/>
    </source>
</evidence>
<dbReference type="OrthoDB" id="9814270at2"/>
<evidence type="ECO:0000256" key="2">
    <source>
        <dbReference type="ARBA" id="ARBA00006024"/>
    </source>
</evidence>
<dbReference type="CDD" id="cd00371">
    <property type="entry name" value="HMA"/>
    <property type="match status" value="1"/>
</dbReference>
<evidence type="ECO:0000256" key="10">
    <source>
        <dbReference type="ARBA" id="ARBA00022842"/>
    </source>
</evidence>
<evidence type="ECO:0000256" key="15">
    <source>
        <dbReference type="RuleBase" id="RU362081"/>
    </source>
</evidence>
<dbReference type="GO" id="GO:0055070">
    <property type="term" value="P:copper ion homeostasis"/>
    <property type="evidence" value="ECO:0007669"/>
    <property type="project" value="TreeGrafter"/>
</dbReference>
<evidence type="ECO:0000256" key="7">
    <source>
        <dbReference type="ARBA" id="ARBA00022723"/>
    </source>
</evidence>
<evidence type="ECO:0000256" key="4">
    <source>
        <dbReference type="ARBA" id="ARBA00022475"/>
    </source>
</evidence>
<feature type="transmembrane region" description="Helical" evidence="15">
    <location>
        <begin position="244"/>
        <end position="266"/>
    </location>
</feature>
<dbReference type="PROSITE" id="PS01047">
    <property type="entry name" value="HMA_1"/>
    <property type="match status" value="1"/>
</dbReference>
<dbReference type="InterPro" id="IPR023299">
    <property type="entry name" value="ATPase_P-typ_cyto_dom_N"/>
</dbReference>
<sequence length="792" mass="86902">MQTACYHCGTANLNNQFSAVVLGELRHFCCPGCQGVAQAIVHNGLENYYSFRSELAPKAVIEGDLDILQALRLFDEKSVSDEFVHQDQKGCEIQLSIAGINCAACGWLIEKQLSQLNGVKKVGANVVAKRLVVVWDEQQLKLSQILQKIQQIGYDAKPFAPEQHEALQQHENKILLKRLGLAGLMTMQVMMLNLGVFFDWFGHIDSETLQYFSWVSLILSTPVALYSAMGFYQSAWKALKAGAVNMDVPISFALLSIYISGCYATLTHSGQSYFESLCMFVFLLLISRFLEQNARYKAAQISANLLNHMPTMATLLIKGEHQLVLAKTLVAGQQVVVKVGQIIPIDGKVIQGVAQVNESMLTGEFELVTKHPQDSVYAGTINQVGTIVVEVSHALKLSLANQINQLQQAAMLAKPKIALLADRMAQYFVIFVLFAAVASFTTWHFIESDRAFWVAISVLIATCPCALGLATPVSLSCAIANLNKQGVLLKRADVLEQLNNIDWVGLDKTGTLTEGKFVLQTLHNLSELSDQQILTLAASLEQFSSHPIASVFKHHFDLLEVNNAKELIAQGIIGHIAGKEYRIGSNTLMDVVIPLHLQGLSVYLACENQLLAAFKLNDNLRQDSHALLDSFKPRHVELLSGDNLHVVQQLAQTLKISDWHGQLNPQQKLALIKQAQHSGHRVLMVGDGINDAPVLAQADVSITLGMSTDIAKSSADIILLENSLQKIPVLFKIAAKTQAIIQQNMLWALAYNILILPLAVLGILSPLAAVIGMSLSSLLVVLNASRLLRYRA</sequence>
<dbReference type="InterPro" id="IPR059000">
    <property type="entry name" value="ATPase_P-type_domA"/>
</dbReference>
<dbReference type="GO" id="GO:0043682">
    <property type="term" value="F:P-type divalent copper transporter activity"/>
    <property type="evidence" value="ECO:0007669"/>
    <property type="project" value="TreeGrafter"/>
</dbReference>
<gene>
    <name evidence="17" type="ORF">AX660_13200</name>
</gene>
<dbReference type="PROSITE" id="PS50846">
    <property type="entry name" value="HMA_2"/>
    <property type="match status" value="1"/>
</dbReference>
<keyword evidence="7 15" id="KW-0479">Metal-binding</keyword>
<dbReference type="Pfam" id="PF00122">
    <property type="entry name" value="E1-E2_ATPase"/>
    <property type="match status" value="1"/>
</dbReference>
<reference evidence="18" key="1">
    <citation type="submission" date="2016-02" db="EMBL/GenBank/DDBJ databases">
        <authorList>
            <person name="Schultz-Johansen M."/>
            <person name="Glaring M.A."/>
            <person name="Bech P.K."/>
            <person name="Stougaard P."/>
        </authorList>
    </citation>
    <scope>NUCLEOTIDE SEQUENCE [LARGE SCALE GENOMIC DNA]</scope>
    <source>
        <strain evidence="18">S66</strain>
    </source>
</reference>
<feature type="transmembrane region" description="Helical" evidence="15">
    <location>
        <begin position="452"/>
        <end position="482"/>
    </location>
</feature>
<evidence type="ECO:0000256" key="14">
    <source>
        <dbReference type="ARBA" id="ARBA00023136"/>
    </source>
</evidence>
<keyword evidence="9 15" id="KW-0067">ATP-binding</keyword>
<dbReference type="SUPFAM" id="SSF56784">
    <property type="entry name" value="HAD-like"/>
    <property type="match status" value="1"/>
</dbReference>
<dbReference type="SUPFAM" id="SSF81665">
    <property type="entry name" value="Calcium ATPase, transmembrane domain M"/>
    <property type="match status" value="1"/>
</dbReference>
<keyword evidence="14 15" id="KW-0472">Membrane</keyword>
<dbReference type="Proteomes" id="UP000070299">
    <property type="component" value="Unassembled WGS sequence"/>
</dbReference>
<dbReference type="InterPro" id="IPR023214">
    <property type="entry name" value="HAD_sf"/>
</dbReference>
<feature type="transmembrane region" description="Helical" evidence="15">
    <location>
        <begin position="746"/>
        <end position="764"/>
    </location>
</feature>
<evidence type="ECO:0000256" key="6">
    <source>
        <dbReference type="ARBA" id="ARBA00022692"/>
    </source>
</evidence>
<dbReference type="NCBIfam" id="TIGR01494">
    <property type="entry name" value="ATPase_P-type"/>
    <property type="match status" value="1"/>
</dbReference>
<keyword evidence="12 15" id="KW-1133">Transmembrane helix</keyword>
<feature type="transmembrane region" description="Helical" evidence="15">
    <location>
        <begin position="424"/>
        <end position="446"/>
    </location>
</feature>
<evidence type="ECO:0000256" key="5">
    <source>
        <dbReference type="ARBA" id="ARBA00022553"/>
    </source>
</evidence>
<protein>
    <submittedName>
        <fullName evidence="17">ATPase P</fullName>
    </submittedName>
</protein>
<feature type="transmembrane region" description="Helical" evidence="15">
    <location>
        <begin position="770"/>
        <end position="788"/>
    </location>
</feature>
<feature type="transmembrane region" description="Helical" evidence="15">
    <location>
        <begin position="212"/>
        <end position="232"/>
    </location>
</feature>
<comment type="subcellular location">
    <subcellularLocation>
        <location evidence="1">Cell membrane</location>
        <topology evidence="1">Multi-pass membrane protein</topology>
    </subcellularLocation>
</comment>
<dbReference type="GO" id="GO:0005524">
    <property type="term" value="F:ATP binding"/>
    <property type="evidence" value="ECO:0007669"/>
    <property type="project" value="UniProtKB-UniRule"/>
</dbReference>
<evidence type="ECO:0000256" key="12">
    <source>
        <dbReference type="ARBA" id="ARBA00022989"/>
    </source>
</evidence>
<dbReference type="GO" id="GO:0005507">
    <property type="term" value="F:copper ion binding"/>
    <property type="evidence" value="ECO:0007669"/>
    <property type="project" value="TreeGrafter"/>
</dbReference>
<dbReference type="EMBL" id="LSNE01000005">
    <property type="protein sequence ID" value="KXI29111.1"/>
    <property type="molecule type" value="Genomic_DNA"/>
</dbReference>
<dbReference type="InterPro" id="IPR018303">
    <property type="entry name" value="ATPase_P-typ_P_site"/>
</dbReference>
<dbReference type="Gene3D" id="3.40.50.1000">
    <property type="entry name" value="HAD superfamily/HAD-like"/>
    <property type="match status" value="1"/>
</dbReference>
<keyword evidence="10" id="KW-0460">Magnesium</keyword>
<feature type="transmembrane region" description="Helical" evidence="15">
    <location>
        <begin position="179"/>
        <end position="200"/>
    </location>
</feature>
<dbReference type="InterPro" id="IPR017969">
    <property type="entry name" value="Heavy-metal-associated_CS"/>
</dbReference>
<proteinExistence type="inferred from homology"/>
<keyword evidence="11" id="KW-1278">Translocase</keyword>
<keyword evidence="8 15" id="KW-0547">Nucleotide-binding</keyword>
<dbReference type="AlphaFoldDB" id="A0A136A1L0"/>
<dbReference type="Gene3D" id="3.30.70.100">
    <property type="match status" value="1"/>
</dbReference>
<dbReference type="PROSITE" id="PS00154">
    <property type="entry name" value="ATPASE_E1_E2"/>
    <property type="match status" value="1"/>
</dbReference>
<dbReference type="Pfam" id="PF00702">
    <property type="entry name" value="Hydrolase"/>
    <property type="match status" value="1"/>
</dbReference>
<comment type="caution">
    <text evidence="17">The sequence shown here is derived from an EMBL/GenBank/DDBJ whole genome shotgun (WGS) entry which is preliminary data.</text>
</comment>
<dbReference type="CDD" id="cd02079">
    <property type="entry name" value="P-type_ATPase_HM"/>
    <property type="match status" value="1"/>
</dbReference>
<accession>A0A136A1L0</accession>
<dbReference type="GO" id="GO:0005886">
    <property type="term" value="C:plasma membrane"/>
    <property type="evidence" value="ECO:0007669"/>
    <property type="project" value="UniProtKB-SubCell"/>
</dbReference>
<dbReference type="PRINTS" id="PR00119">
    <property type="entry name" value="CATATPASE"/>
</dbReference>
<evidence type="ECO:0000313" key="18">
    <source>
        <dbReference type="Proteomes" id="UP000070299"/>
    </source>
</evidence>
<comment type="similarity">
    <text evidence="2 15">Belongs to the cation transport ATPase (P-type) (TC 3.A.3) family. Type IB subfamily.</text>
</comment>
<dbReference type="Gene3D" id="2.70.150.10">
    <property type="entry name" value="Calcium-transporting ATPase, cytoplasmic transduction domain A"/>
    <property type="match status" value="1"/>
</dbReference>
<keyword evidence="13" id="KW-0406">Ion transport</keyword>
<dbReference type="PANTHER" id="PTHR43520:SF5">
    <property type="entry name" value="CATION-TRANSPORTING P-TYPE ATPASE-RELATED"/>
    <property type="match status" value="1"/>
</dbReference>
<dbReference type="InterPro" id="IPR001757">
    <property type="entry name" value="P_typ_ATPase"/>
</dbReference>
<dbReference type="STRING" id="1799789.AX660_13200"/>
<dbReference type="RefSeq" id="WP_068376161.1">
    <property type="nucleotide sequence ID" value="NZ_LSNE01000005.1"/>
</dbReference>
<evidence type="ECO:0000259" key="16">
    <source>
        <dbReference type="PROSITE" id="PS50846"/>
    </source>
</evidence>
<dbReference type="PANTHER" id="PTHR43520">
    <property type="entry name" value="ATP7, ISOFORM B"/>
    <property type="match status" value="1"/>
</dbReference>
<evidence type="ECO:0000256" key="13">
    <source>
        <dbReference type="ARBA" id="ARBA00023065"/>
    </source>
</evidence>
<dbReference type="NCBIfam" id="TIGR01525">
    <property type="entry name" value="ATPase-IB_hvy"/>
    <property type="match status" value="1"/>
</dbReference>
<keyword evidence="5" id="KW-0597">Phosphoprotein</keyword>
<dbReference type="InterPro" id="IPR021993">
    <property type="entry name" value="ATPase-cat-bd"/>
</dbReference>
<feature type="transmembrane region" description="Helical" evidence="15">
    <location>
        <begin position="272"/>
        <end position="290"/>
    </location>
</feature>
<dbReference type="InterPro" id="IPR008250">
    <property type="entry name" value="ATPase_P-typ_transduc_dom_A_sf"/>
</dbReference>
<dbReference type="Gene3D" id="3.40.1110.10">
    <property type="entry name" value="Calcium-transporting ATPase, cytoplasmic domain N"/>
    <property type="match status" value="1"/>
</dbReference>
<dbReference type="NCBIfam" id="TIGR01511">
    <property type="entry name" value="ATPase-IB1_Cu"/>
    <property type="match status" value="1"/>
</dbReference>
<dbReference type="Pfam" id="PF12156">
    <property type="entry name" value="ATPase-cat_bd"/>
    <property type="match status" value="1"/>
</dbReference>
<dbReference type="NCBIfam" id="TIGR01512">
    <property type="entry name" value="ATPase-IB2_Cd"/>
    <property type="match status" value="1"/>
</dbReference>
<dbReference type="SUPFAM" id="SSF81653">
    <property type="entry name" value="Calcium ATPase, transduction domain A"/>
    <property type="match status" value="1"/>
</dbReference>
<keyword evidence="6 15" id="KW-0812">Transmembrane</keyword>
<evidence type="ECO:0000256" key="9">
    <source>
        <dbReference type="ARBA" id="ARBA00022840"/>
    </source>
</evidence>
<dbReference type="InterPro" id="IPR036412">
    <property type="entry name" value="HAD-like_sf"/>
</dbReference>
<organism evidence="17 18">
    <name type="scientific">Paraglaciecola hydrolytica</name>
    <dbReference type="NCBI Taxonomy" id="1799789"/>
    <lineage>
        <taxon>Bacteria</taxon>
        <taxon>Pseudomonadati</taxon>
        <taxon>Pseudomonadota</taxon>
        <taxon>Gammaproteobacteria</taxon>
        <taxon>Alteromonadales</taxon>
        <taxon>Alteromonadaceae</taxon>
        <taxon>Paraglaciecola</taxon>
    </lineage>
</organism>
<dbReference type="InterPro" id="IPR023298">
    <property type="entry name" value="ATPase_P-typ_TM_dom_sf"/>
</dbReference>
<keyword evidence="3" id="KW-0813">Transport</keyword>
<dbReference type="Pfam" id="PF00403">
    <property type="entry name" value="HMA"/>
    <property type="match status" value="1"/>
</dbReference>
<evidence type="ECO:0000256" key="11">
    <source>
        <dbReference type="ARBA" id="ARBA00022967"/>
    </source>
</evidence>
<evidence type="ECO:0000256" key="1">
    <source>
        <dbReference type="ARBA" id="ARBA00004651"/>
    </source>
</evidence>
<keyword evidence="4 15" id="KW-1003">Cell membrane</keyword>
<dbReference type="InterPro" id="IPR006121">
    <property type="entry name" value="HMA_dom"/>
</dbReference>
<keyword evidence="18" id="KW-1185">Reference proteome</keyword>
<dbReference type="InterPro" id="IPR027256">
    <property type="entry name" value="P-typ_ATPase_IB"/>
</dbReference>
<evidence type="ECO:0000256" key="3">
    <source>
        <dbReference type="ARBA" id="ARBA00022448"/>
    </source>
</evidence>
<dbReference type="GO" id="GO:0016887">
    <property type="term" value="F:ATP hydrolysis activity"/>
    <property type="evidence" value="ECO:0007669"/>
    <property type="project" value="InterPro"/>
</dbReference>
<feature type="domain" description="HMA" evidence="16">
    <location>
        <begin position="91"/>
        <end position="157"/>
    </location>
</feature>
<evidence type="ECO:0000313" key="17">
    <source>
        <dbReference type="EMBL" id="KXI29111.1"/>
    </source>
</evidence>